<proteinExistence type="predicted"/>
<organism evidence="3 4">
    <name type="scientific">Thalassolituus maritimus</name>
    <dbReference type="NCBI Taxonomy" id="484498"/>
    <lineage>
        <taxon>Bacteria</taxon>
        <taxon>Pseudomonadati</taxon>
        <taxon>Pseudomonadota</taxon>
        <taxon>Gammaproteobacteria</taxon>
        <taxon>Oceanospirillales</taxon>
        <taxon>Oceanospirillaceae</taxon>
        <taxon>Thalassolituus</taxon>
    </lineage>
</organism>
<feature type="binding site" evidence="1">
    <location>
        <position position="153"/>
    </location>
    <ligand>
        <name>substrate</name>
    </ligand>
</feature>
<gene>
    <name evidence="3" type="ORF">SAMN05421686_10482</name>
</gene>
<keyword evidence="3" id="KW-0378">Hydrolase</keyword>
<dbReference type="InterPro" id="IPR016181">
    <property type="entry name" value="Acyl_CoA_acyltransferase"/>
</dbReference>
<dbReference type="STRING" id="484498.SAMN05421686_10482"/>
<dbReference type="AlphaFoldDB" id="A0A1N7LM76"/>
<evidence type="ECO:0000259" key="2">
    <source>
        <dbReference type="PROSITE" id="PS51186"/>
    </source>
</evidence>
<dbReference type="InterPro" id="IPR020023">
    <property type="entry name" value="PseG"/>
</dbReference>
<feature type="binding site" evidence="1">
    <location>
        <position position="257"/>
    </location>
    <ligand>
        <name>substrate</name>
    </ligand>
</feature>
<dbReference type="PROSITE" id="PS51186">
    <property type="entry name" value="GNAT"/>
    <property type="match status" value="1"/>
</dbReference>
<dbReference type="Pfam" id="PF13302">
    <property type="entry name" value="Acetyltransf_3"/>
    <property type="match status" value="1"/>
</dbReference>
<dbReference type="GO" id="GO:0016747">
    <property type="term" value="F:acyltransferase activity, transferring groups other than amino-acyl groups"/>
    <property type="evidence" value="ECO:0007669"/>
    <property type="project" value="InterPro"/>
</dbReference>
<dbReference type="GO" id="GO:0016787">
    <property type="term" value="F:hydrolase activity"/>
    <property type="evidence" value="ECO:0007669"/>
    <property type="project" value="UniProtKB-KW"/>
</dbReference>
<keyword evidence="4" id="KW-1185">Reference proteome</keyword>
<dbReference type="EMBL" id="FTOH01000004">
    <property type="protein sequence ID" value="SIS74889.1"/>
    <property type="molecule type" value="Genomic_DNA"/>
</dbReference>
<reference evidence="4" key="1">
    <citation type="submission" date="2017-01" db="EMBL/GenBank/DDBJ databases">
        <authorList>
            <person name="Varghese N."/>
            <person name="Submissions S."/>
        </authorList>
    </citation>
    <scope>NUCLEOTIDE SEQUENCE [LARGE SCALE GENOMIC DNA]</scope>
    <source>
        <strain evidence="4">DSM 24913</strain>
    </source>
</reference>
<evidence type="ECO:0000313" key="3">
    <source>
        <dbReference type="EMBL" id="SIS74889.1"/>
    </source>
</evidence>
<name>A0A1N7LM76_9GAMM</name>
<dbReference type="Gene3D" id="3.40.50.2000">
    <property type="entry name" value="Glycogen Phosphorylase B"/>
    <property type="match status" value="1"/>
</dbReference>
<dbReference type="Gene3D" id="3.40.630.30">
    <property type="match status" value="1"/>
</dbReference>
<evidence type="ECO:0000313" key="4">
    <source>
        <dbReference type="Proteomes" id="UP000185639"/>
    </source>
</evidence>
<sequence>MRCLTLARAAMTQGHEICFFVSDIDAALEKRINATGIRIIRLPSLEYGCQQSSVAIEAEYETSQQETEAQCFLRTVAGYQLDWIVVDHYGYGEPWISAIKRAGYCLLLIEDWPHRKVSADLLLDPRPGSIAGDYRDYIKPENVLSGSDFNLIREEFFHEPCQPAGNVQRVLLNLGGYDYRGLSADILDALANEDFAGKLSFTVLLSQSSPAFSRIQSHMQSAQYPFSVNLIEHCDDMAGLYRTHHVCIGASGGSLWERIAMRLPTALVIVADNQKPQASYAEDNGLVKVVADYSGTAGSFDVSAFRSLVESDEVRQSMQDHSSDLLRSDGSKHVIKAVENTKPEGLTLRSAIMSDIRDFYRWQKQPGARRFFRTPQLPRWSQHRRWYQGVMSDPSVSLYIVLFKGEKAGYVRVDGAVTSSKSSSVGSSLGSSLGSSEVSILISRNFRGRKLAVNALKALVSRYPETRFCADVAPGNFASRKVFKRAGFQKTGGRRYEY</sequence>
<dbReference type="Proteomes" id="UP000185639">
    <property type="component" value="Unassembled WGS sequence"/>
</dbReference>
<dbReference type="NCBIfam" id="TIGR03590">
    <property type="entry name" value="PseG"/>
    <property type="match status" value="1"/>
</dbReference>
<evidence type="ECO:0000256" key="1">
    <source>
        <dbReference type="PIRSR" id="PIRSR620023-2"/>
    </source>
</evidence>
<protein>
    <submittedName>
        <fullName evidence="3">UDP-2,4-diacetamido-2,4,6-trideoxy-beta-L-altropyranose hydrolase</fullName>
    </submittedName>
</protein>
<dbReference type="Gene3D" id="3.40.50.11190">
    <property type="match status" value="1"/>
</dbReference>
<accession>A0A1N7LM76</accession>
<feature type="domain" description="N-acetyltransferase" evidence="2">
    <location>
        <begin position="346"/>
        <end position="498"/>
    </location>
</feature>
<dbReference type="InterPro" id="IPR000182">
    <property type="entry name" value="GNAT_dom"/>
</dbReference>
<dbReference type="SUPFAM" id="SSF55729">
    <property type="entry name" value="Acyl-CoA N-acyltransferases (Nat)"/>
    <property type="match status" value="1"/>
</dbReference>